<accession>A0A5N5SU13</accession>
<evidence type="ECO:0000313" key="3">
    <source>
        <dbReference type="EMBL" id="KAB7497512.1"/>
    </source>
</evidence>
<reference evidence="3 4" key="1">
    <citation type="journal article" date="2019" name="PLoS Biol.">
        <title>Sex chromosomes control vertical transmission of feminizing Wolbachia symbionts in an isopod.</title>
        <authorList>
            <person name="Becking T."/>
            <person name="Chebbi M.A."/>
            <person name="Giraud I."/>
            <person name="Moumen B."/>
            <person name="Laverre T."/>
            <person name="Caubet Y."/>
            <person name="Peccoud J."/>
            <person name="Gilbert C."/>
            <person name="Cordaux R."/>
        </authorList>
    </citation>
    <scope>NUCLEOTIDE SEQUENCE [LARGE SCALE GENOMIC DNA]</scope>
    <source>
        <strain evidence="3">ANa2</strain>
        <tissue evidence="3">Whole body excluding digestive tract and cuticle</tissue>
    </source>
</reference>
<evidence type="ECO:0000256" key="1">
    <source>
        <dbReference type="SAM" id="MobiDB-lite"/>
    </source>
</evidence>
<name>A0A5N5SU13_9CRUS</name>
<dbReference type="Proteomes" id="UP000326759">
    <property type="component" value="Unassembled WGS sequence"/>
</dbReference>
<keyword evidence="2" id="KW-0472">Membrane</keyword>
<feature type="region of interest" description="Disordered" evidence="1">
    <location>
        <begin position="141"/>
        <end position="176"/>
    </location>
</feature>
<gene>
    <name evidence="3" type="ORF">Anas_07129</name>
</gene>
<organism evidence="3 4">
    <name type="scientific">Armadillidium nasatum</name>
    <dbReference type="NCBI Taxonomy" id="96803"/>
    <lineage>
        <taxon>Eukaryota</taxon>
        <taxon>Metazoa</taxon>
        <taxon>Ecdysozoa</taxon>
        <taxon>Arthropoda</taxon>
        <taxon>Crustacea</taxon>
        <taxon>Multicrustacea</taxon>
        <taxon>Malacostraca</taxon>
        <taxon>Eumalacostraca</taxon>
        <taxon>Peracarida</taxon>
        <taxon>Isopoda</taxon>
        <taxon>Oniscidea</taxon>
        <taxon>Crinocheta</taxon>
        <taxon>Armadillidiidae</taxon>
        <taxon>Armadillidium</taxon>
    </lineage>
</organism>
<keyword evidence="2" id="KW-0812">Transmembrane</keyword>
<sequence>MNMIFNLDESEVSLSPERGWLQGLTIGVSVLGIVVLIFLIAFAGKILTASDEKSRSSELLNELSSRDFYIKVPYFIERSPSSEIRENGKTERCSILCVKSLQKNIQRRHAEDVADYCRFHPLSLSSSNRHSFSCPSSLAILPPTPSPSVGDDEGKEELQPLKRDTEDLTEATLQEL</sequence>
<evidence type="ECO:0000256" key="2">
    <source>
        <dbReference type="SAM" id="Phobius"/>
    </source>
</evidence>
<keyword evidence="2" id="KW-1133">Transmembrane helix</keyword>
<comment type="caution">
    <text evidence="3">The sequence shown here is derived from an EMBL/GenBank/DDBJ whole genome shotgun (WGS) entry which is preliminary data.</text>
</comment>
<dbReference type="AlphaFoldDB" id="A0A5N5SU13"/>
<protein>
    <submittedName>
        <fullName evidence="3">Uncharacterized protein</fullName>
    </submittedName>
</protein>
<feature type="transmembrane region" description="Helical" evidence="2">
    <location>
        <begin position="20"/>
        <end position="47"/>
    </location>
</feature>
<feature type="compositionally biased region" description="Basic and acidic residues" evidence="1">
    <location>
        <begin position="156"/>
        <end position="166"/>
    </location>
</feature>
<evidence type="ECO:0000313" key="4">
    <source>
        <dbReference type="Proteomes" id="UP000326759"/>
    </source>
</evidence>
<dbReference type="EMBL" id="SEYY01020188">
    <property type="protein sequence ID" value="KAB7497512.1"/>
    <property type="molecule type" value="Genomic_DNA"/>
</dbReference>
<proteinExistence type="predicted"/>
<keyword evidence="4" id="KW-1185">Reference proteome</keyword>